<feature type="transmembrane region" description="Helical" evidence="8">
    <location>
        <begin position="850"/>
        <end position="875"/>
    </location>
</feature>
<evidence type="ECO:0000256" key="9">
    <source>
        <dbReference type="SAM" id="Coils"/>
    </source>
</evidence>
<evidence type="ECO:0000256" key="5">
    <source>
        <dbReference type="ARBA" id="ARBA00022989"/>
    </source>
</evidence>
<reference evidence="13" key="1">
    <citation type="submission" date="2019-06" db="EMBL/GenBank/DDBJ databases">
        <authorList>
            <consortium name="Wellcome Sanger Institute Data Sharing"/>
        </authorList>
    </citation>
    <scope>NUCLEOTIDE SEQUENCE [LARGE SCALE GENOMIC DNA]</scope>
</reference>
<feature type="transmembrane region" description="Helical" evidence="8">
    <location>
        <begin position="334"/>
        <end position="362"/>
    </location>
</feature>
<sequence length="925" mass="108114">NVLLERERTEGSSSSPSRDNDSTLQNPGTNSSILDENTKSDSGLPEVSADATGAIHLKRKALQLDYTPTSLEKVAPLTDWLIFRPLQGRSKSSGLCFGDGKSRIDYILVYRKSSSQSEKREVFERNIRAEGLHMEKEASLTNSDVIFLKVHAPWDVLCRYAELMNIRMPFRRKIFYMHRRHKFMSRRKRINKFRGWLPRKPMKFDNDRLPDLEENESFTAPFSRSRIHHFIIHNKDTFFNNATRSRIVHHILQRVKYEEGKNKMGLNRLLSNNSYEAAFPLHEGSYHSKNPIRTHGAENHRHLLYECWAWWGVWYKYQPLDLIRSLYFGEKIGLYFAWLGWYTGMLFPAALVGLLVFLYGVFTLEHCQVSKEICQSTEVIMCPICDQYCPYLRLSDSCIYAKVTHLFDNGATVFFAVFMAVWATVFLEFWKRRRAVLAYDWDLIDWEEEEDEIRPQFEAKYSKKERMNPISGKPEPYQAFTDKYSRLIVSASGIFFMILVVIAAVFGIVIYRVITVSTFAAFGWALIRNNSQVATTGTAVCINFCIIMLLNLYEKVALLLTNLEQPRTESEWENSFTLKMFLFQFVNLNSSTFYIAFFLGRFTGRPGAYLRLINRWKLEECHPSGCLIDLCMQMGIIMVLKQTWNNFMELGYPLIQNWWTRRKLRREHGRNAKAGFPQWERDYNLQPMNAYGLFDEYLEMILQFGFTTIFVAAFPLAPLLALLNNIIEIRLDAYKFVTQWRRPLPSQAKDIGIWYGILEGIGILSVITNAFVIAVTSDFIPRLVYAYKYGPCAGQGRAGQGCMMGYVNISTSLFSLTLKQTFSSSRYRDYREPPDSAEPYSYTLQFWHVLAARLAFIIVFEHMVFAIKTLIAYLIPDLPKDLRDRMRREKYLIQEMMYEAELERLQKEKNEKKKKTDRTHHKEWP</sequence>
<dbReference type="InterPro" id="IPR049452">
    <property type="entry name" value="Anoctamin_TM"/>
</dbReference>
<evidence type="ECO:0000313" key="14">
    <source>
        <dbReference type="Proteomes" id="UP000472267"/>
    </source>
</evidence>
<dbReference type="GO" id="GO:0005229">
    <property type="term" value="F:intracellularly calcium-gated chloride channel activity"/>
    <property type="evidence" value="ECO:0007669"/>
    <property type="project" value="TreeGrafter"/>
</dbReference>
<comment type="subcellular location">
    <subcellularLocation>
        <location evidence="1">Cell membrane</location>
        <topology evidence="1">Multi-pass membrane protein</topology>
    </subcellularLocation>
    <subcellularLocation>
        <location evidence="8">Membrane</location>
        <topology evidence="8">Multi-pass membrane protein</topology>
    </subcellularLocation>
</comment>
<organism evidence="13 14">
    <name type="scientific">Salarias fasciatus</name>
    <name type="common">Jewelled blenny</name>
    <name type="synonym">Blennius fasciatus</name>
    <dbReference type="NCBI Taxonomy" id="181472"/>
    <lineage>
        <taxon>Eukaryota</taxon>
        <taxon>Metazoa</taxon>
        <taxon>Chordata</taxon>
        <taxon>Craniata</taxon>
        <taxon>Vertebrata</taxon>
        <taxon>Euteleostomi</taxon>
        <taxon>Actinopterygii</taxon>
        <taxon>Neopterygii</taxon>
        <taxon>Teleostei</taxon>
        <taxon>Neoteleostei</taxon>
        <taxon>Acanthomorphata</taxon>
        <taxon>Ovalentaria</taxon>
        <taxon>Blenniimorphae</taxon>
        <taxon>Blenniiformes</taxon>
        <taxon>Blennioidei</taxon>
        <taxon>Blenniidae</taxon>
        <taxon>Salariinae</taxon>
        <taxon>Salarias</taxon>
    </lineage>
</organism>
<feature type="transmembrane region" description="Helical" evidence="8">
    <location>
        <begin position="701"/>
        <end position="723"/>
    </location>
</feature>
<dbReference type="OMA" id="KIHTWDT"/>
<evidence type="ECO:0000259" key="11">
    <source>
        <dbReference type="Pfam" id="PF04547"/>
    </source>
</evidence>
<evidence type="ECO:0000256" key="1">
    <source>
        <dbReference type="ARBA" id="ARBA00004651"/>
    </source>
</evidence>
<feature type="transmembrane region" description="Helical" evidence="8">
    <location>
        <begin position="751"/>
        <end position="775"/>
    </location>
</feature>
<feature type="transmembrane region" description="Helical" evidence="8">
    <location>
        <begin position="411"/>
        <end position="430"/>
    </location>
</feature>
<protein>
    <recommendedName>
        <fullName evidence="8">Anoctamin</fullName>
    </recommendedName>
</protein>
<evidence type="ECO:0000256" key="4">
    <source>
        <dbReference type="ARBA" id="ARBA00022692"/>
    </source>
</evidence>
<comment type="caution">
    <text evidence="8">Lacks conserved residue(s) required for the propagation of feature annotation.</text>
</comment>
<dbReference type="PANTHER" id="PTHR12308:SF28">
    <property type="entry name" value="ANOCTAMIN-4"/>
    <property type="match status" value="1"/>
</dbReference>
<proteinExistence type="inferred from homology"/>
<dbReference type="InterPro" id="IPR007632">
    <property type="entry name" value="Anoctamin"/>
</dbReference>
<feature type="domain" description="Anoctamin transmembrane" evidence="11">
    <location>
        <begin position="327"/>
        <end position="889"/>
    </location>
</feature>
<evidence type="ECO:0000259" key="12">
    <source>
        <dbReference type="Pfam" id="PF16178"/>
    </source>
</evidence>
<feature type="transmembrane region" description="Helical" evidence="8">
    <location>
        <begin position="581"/>
        <end position="600"/>
    </location>
</feature>
<feature type="transmembrane region" description="Helical" evidence="8">
    <location>
        <begin position="534"/>
        <end position="553"/>
    </location>
</feature>
<feature type="domain" description="Anoctamin dimerisation" evidence="12">
    <location>
        <begin position="96"/>
        <end position="320"/>
    </location>
</feature>
<dbReference type="InterPro" id="IPR032394">
    <property type="entry name" value="Anoct_dimer"/>
</dbReference>
<dbReference type="Ensembl" id="ENSSFAT00005025078.1">
    <property type="protein sequence ID" value="ENSSFAP00005024107.1"/>
    <property type="gene ID" value="ENSSFAG00005012124.1"/>
</dbReference>
<reference evidence="13" key="2">
    <citation type="submission" date="2025-08" db="UniProtKB">
        <authorList>
            <consortium name="Ensembl"/>
        </authorList>
    </citation>
    <scope>IDENTIFICATION</scope>
</reference>
<keyword evidence="9" id="KW-0175">Coiled coil</keyword>
<evidence type="ECO:0000256" key="2">
    <source>
        <dbReference type="ARBA" id="ARBA00009671"/>
    </source>
</evidence>
<evidence type="ECO:0000256" key="10">
    <source>
        <dbReference type="SAM" id="MobiDB-lite"/>
    </source>
</evidence>
<accession>A0A672H4V1</accession>
<dbReference type="GO" id="GO:0046983">
    <property type="term" value="F:protein dimerization activity"/>
    <property type="evidence" value="ECO:0007669"/>
    <property type="project" value="InterPro"/>
</dbReference>
<evidence type="ECO:0000256" key="3">
    <source>
        <dbReference type="ARBA" id="ARBA00022475"/>
    </source>
</evidence>
<name>A0A672H4V1_SALFA</name>
<keyword evidence="14" id="KW-1185">Reference proteome</keyword>
<dbReference type="Proteomes" id="UP000472267">
    <property type="component" value="Chromosome 17"/>
</dbReference>
<dbReference type="GO" id="GO:0005886">
    <property type="term" value="C:plasma membrane"/>
    <property type="evidence" value="ECO:0007669"/>
    <property type="project" value="UniProtKB-SubCell"/>
</dbReference>
<keyword evidence="4 8" id="KW-0812">Transmembrane</keyword>
<keyword evidence="7" id="KW-0325">Glycoprotein</keyword>
<evidence type="ECO:0000256" key="8">
    <source>
        <dbReference type="RuleBase" id="RU280814"/>
    </source>
</evidence>
<feature type="compositionally biased region" description="Basic and acidic residues" evidence="10">
    <location>
        <begin position="1"/>
        <end position="10"/>
    </location>
</feature>
<gene>
    <name evidence="13" type="primary">LOC115404137</name>
</gene>
<evidence type="ECO:0000256" key="7">
    <source>
        <dbReference type="ARBA" id="ARBA00023180"/>
    </source>
</evidence>
<feature type="compositionally biased region" description="Polar residues" evidence="10">
    <location>
        <begin position="22"/>
        <end position="35"/>
    </location>
</feature>
<evidence type="ECO:0000313" key="13">
    <source>
        <dbReference type="Ensembl" id="ENSSFAP00005024107.1"/>
    </source>
</evidence>
<feature type="coiled-coil region" evidence="9">
    <location>
        <begin position="888"/>
        <end position="922"/>
    </location>
</feature>
<reference evidence="13" key="3">
    <citation type="submission" date="2025-09" db="UniProtKB">
        <authorList>
            <consortium name="Ensembl"/>
        </authorList>
    </citation>
    <scope>IDENTIFICATION</scope>
</reference>
<keyword evidence="5 8" id="KW-1133">Transmembrane helix</keyword>
<dbReference type="Pfam" id="PF16178">
    <property type="entry name" value="Anoct_dimer"/>
    <property type="match status" value="1"/>
</dbReference>
<keyword evidence="3" id="KW-1003">Cell membrane</keyword>
<dbReference type="Pfam" id="PF04547">
    <property type="entry name" value="Anoctamin"/>
    <property type="match status" value="1"/>
</dbReference>
<evidence type="ECO:0000256" key="6">
    <source>
        <dbReference type="ARBA" id="ARBA00023136"/>
    </source>
</evidence>
<dbReference type="AlphaFoldDB" id="A0A672H4V1"/>
<comment type="similarity">
    <text evidence="2 8">Belongs to the anoctamin family.</text>
</comment>
<keyword evidence="6 8" id="KW-0472">Membrane</keyword>
<feature type="region of interest" description="Disordered" evidence="10">
    <location>
        <begin position="1"/>
        <end position="47"/>
    </location>
</feature>
<dbReference type="PANTHER" id="PTHR12308">
    <property type="entry name" value="ANOCTAMIN"/>
    <property type="match status" value="1"/>
</dbReference>